<dbReference type="PANTHER" id="PTHR41317">
    <property type="entry name" value="PD-(D_E)XK NUCLEASE FAMILY TRANSPOSASE"/>
    <property type="match status" value="1"/>
</dbReference>
<dbReference type="NCBIfam" id="TIGR01784">
    <property type="entry name" value="T_den_put_tspse"/>
    <property type="match status" value="1"/>
</dbReference>
<evidence type="ECO:0000313" key="1">
    <source>
        <dbReference type="EMBL" id="RGQ04004.1"/>
    </source>
</evidence>
<dbReference type="RefSeq" id="WP_117976836.1">
    <property type="nucleotide sequence ID" value="NZ_QRST01000018.1"/>
</dbReference>
<gene>
    <name evidence="1" type="ORF">DWZ11_08660</name>
</gene>
<sequence>METFNRLNDLYFKKLLGDKKRKNLTLSFLNGVLNKDDENYFTDISFLNKDNEPLTLDGKLSKLDIRADLNDGTQVDIEVQVCPFKFMAERSLYYWSKMYSEQLAKGAEYKKLKKAIAINLLAFVYLKDEQDWHNIYNLLNVKSYNKLTDHIEIHFLELPKFTLKDMRKIRASEAWLAYFSGKYNKEELEEIAMTTPAIKEAVEFEDTFLQDKIERRAYEQREKAIRDYYSYMSAFKEEGLEQGMKEGLEQGLKQGLKQGLEQGLQQGLEQGLKKGLQENKIQNVVNGLKEGIDINIIAKITKVSIQDIEKIKMEFNL</sequence>
<accession>A0A411ZMG7</accession>
<dbReference type="EMBL" id="QRST01000018">
    <property type="protein sequence ID" value="RGQ04004.1"/>
    <property type="molecule type" value="Genomic_DNA"/>
</dbReference>
<reference evidence="1 2" key="1">
    <citation type="submission" date="2018-08" db="EMBL/GenBank/DDBJ databases">
        <title>A genome reference for cultivated species of the human gut microbiota.</title>
        <authorList>
            <person name="Zou Y."/>
            <person name="Xue W."/>
            <person name="Luo G."/>
        </authorList>
    </citation>
    <scope>NUCLEOTIDE SEQUENCE [LARGE SCALE GENOMIC DNA]</scope>
    <source>
        <strain evidence="1 2">AF29-2</strain>
    </source>
</reference>
<dbReference type="InterPro" id="IPR010106">
    <property type="entry name" value="RpnA"/>
</dbReference>
<organism evidence="1 2">
    <name type="scientific">Megamonas rupellensis</name>
    <dbReference type="NCBI Taxonomy" id="491921"/>
    <lineage>
        <taxon>Bacteria</taxon>
        <taxon>Bacillati</taxon>
        <taxon>Bacillota</taxon>
        <taxon>Negativicutes</taxon>
        <taxon>Selenomonadales</taxon>
        <taxon>Selenomonadaceae</taxon>
        <taxon>Megamonas</taxon>
    </lineage>
</organism>
<protein>
    <submittedName>
        <fullName evidence="1">Rpn family recombination-promoting nuclease/putative transposase</fullName>
    </submittedName>
</protein>
<dbReference type="AlphaFoldDB" id="A0A411ZMG7"/>
<name>A0A411ZMG7_9FIRM</name>
<dbReference type="Proteomes" id="UP000284662">
    <property type="component" value="Unassembled WGS sequence"/>
</dbReference>
<dbReference type="PANTHER" id="PTHR41317:SF1">
    <property type="entry name" value="PD-(D_E)XK NUCLEASE FAMILY TRANSPOSASE"/>
    <property type="match status" value="1"/>
</dbReference>
<comment type="caution">
    <text evidence="1">The sequence shown here is derived from an EMBL/GenBank/DDBJ whole genome shotgun (WGS) entry which is preliminary data.</text>
</comment>
<dbReference type="Pfam" id="PF12784">
    <property type="entry name" value="PDDEXK_2"/>
    <property type="match status" value="1"/>
</dbReference>
<proteinExistence type="predicted"/>
<evidence type="ECO:0000313" key="2">
    <source>
        <dbReference type="Proteomes" id="UP000284662"/>
    </source>
</evidence>